<dbReference type="PROSITE" id="PS50005">
    <property type="entry name" value="TPR"/>
    <property type="match status" value="1"/>
</dbReference>
<comment type="similarity">
    <text evidence="2">Belongs to the CD225/Dispanin family.</text>
</comment>
<dbReference type="OMA" id="AITSCFC"/>
<keyword evidence="5 9" id="KW-0472">Membrane</keyword>
<protein>
    <submittedName>
        <fullName evidence="10">Aryl hydrocarbon receptor interacting protein-like 1</fullName>
    </submittedName>
</protein>
<keyword evidence="7" id="KW-0175">Coiled coil</keyword>
<dbReference type="Bgee" id="ENSGACG00000008718">
    <property type="expression patterns" value="Expressed in camera-type eye and 1 other cell type or tissue"/>
</dbReference>
<reference evidence="10 11" key="1">
    <citation type="journal article" date="2021" name="G3 (Bethesda)">
        <title>Improved contiguity of the threespine stickleback genome using long-read sequencing.</title>
        <authorList>
            <person name="Nath S."/>
            <person name="Shaw D.E."/>
            <person name="White M.A."/>
        </authorList>
    </citation>
    <scope>NUCLEOTIDE SEQUENCE [LARGE SCALE GENOMIC DNA]</scope>
    <source>
        <strain evidence="10 11">Lake Benthic</strain>
    </source>
</reference>
<feature type="region of interest" description="Disordered" evidence="8">
    <location>
        <begin position="176"/>
        <end position="202"/>
    </location>
</feature>
<dbReference type="Proteomes" id="UP000007635">
    <property type="component" value="Chromosome I"/>
</dbReference>
<evidence type="ECO:0000313" key="11">
    <source>
        <dbReference type="Proteomes" id="UP000007635"/>
    </source>
</evidence>
<evidence type="ECO:0000256" key="4">
    <source>
        <dbReference type="ARBA" id="ARBA00022989"/>
    </source>
</evidence>
<dbReference type="STRING" id="69293.ENSGACP00000011508"/>
<dbReference type="InParanoid" id="G3P1N5"/>
<dbReference type="GO" id="GO:0016020">
    <property type="term" value="C:membrane"/>
    <property type="evidence" value="ECO:0007669"/>
    <property type="project" value="UniProtKB-SubCell"/>
</dbReference>
<accession>G3P1N5</accession>
<feature type="coiled-coil region" evidence="7">
    <location>
        <begin position="71"/>
        <end position="102"/>
    </location>
</feature>
<feature type="transmembrane region" description="Helical" evidence="9">
    <location>
        <begin position="212"/>
        <end position="236"/>
    </location>
</feature>
<dbReference type="PANTHER" id="PTHR14948:SF1">
    <property type="entry name" value="TRAFFICKING REGULATOR OF GLUT4 1"/>
    <property type="match status" value="1"/>
</dbReference>
<dbReference type="Ensembl" id="ENSGACT00000011531.2">
    <property type="protein sequence ID" value="ENSGACP00000011508.2"/>
    <property type="gene ID" value="ENSGACG00000008722.2"/>
</dbReference>
<evidence type="ECO:0000313" key="10">
    <source>
        <dbReference type="Ensembl" id="ENSGACP00000011508.2"/>
    </source>
</evidence>
<name>G3P1N5_GASAC</name>
<keyword evidence="11" id="KW-1185">Reference proteome</keyword>
<evidence type="ECO:0000256" key="5">
    <source>
        <dbReference type="ARBA" id="ARBA00023136"/>
    </source>
</evidence>
<dbReference type="InterPro" id="IPR007593">
    <property type="entry name" value="CD225/Dispanin_fam"/>
</dbReference>
<dbReference type="Pfam" id="PF04505">
    <property type="entry name" value="CD225"/>
    <property type="match status" value="1"/>
</dbReference>
<evidence type="ECO:0000256" key="7">
    <source>
        <dbReference type="SAM" id="Coils"/>
    </source>
</evidence>
<comment type="subcellular location">
    <subcellularLocation>
        <location evidence="1">Membrane</location>
    </subcellularLocation>
</comment>
<evidence type="ECO:0000256" key="9">
    <source>
        <dbReference type="SAM" id="Phobius"/>
    </source>
</evidence>
<keyword evidence="6" id="KW-0802">TPR repeat</keyword>
<dbReference type="InterPro" id="IPR011990">
    <property type="entry name" value="TPR-like_helical_dom_sf"/>
</dbReference>
<feature type="compositionally biased region" description="Low complexity" evidence="8">
    <location>
        <begin position="184"/>
        <end position="197"/>
    </location>
</feature>
<sequence>MANALTLNYCQCLLRMEEYYEAIEHTSDIINQHPGDFKAYYLRGKAHAEVWNEAEARQDFSRVLDLDPGMKKAVKRELAVLNMRMEEKNQEDRNKYRALNMAINTDTDFLKSNLSEGGERSARPADPHETEKLLTLTTEPGGNGMKMSTSFTVNMDSDKGQEADLNGHGGALRSGSAGQLGVAAPLSPSRASLSRSSTGNATVQETPKPKDYLILVILSCFCPVWPVSIVALVYSIMSRNSLQVGDIDGAKRLGRLARLLSIFSIVLGVVIIVVFVSVSVTH</sequence>
<dbReference type="InterPro" id="IPR051423">
    <property type="entry name" value="CD225/Dispanin"/>
</dbReference>
<feature type="transmembrane region" description="Helical" evidence="9">
    <location>
        <begin position="256"/>
        <end position="280"/>
    </location>
</feature>
<dbReference type="PANTHER" id="PTHR14948">
    <property type="entry name" value="NG5"/>
    <property type="match status" value="1"/>
</dbReference>
<dbReference type="GeneTree" id="ENSGT00390000001289"/>
<evidence type="ECO:0000256" key="6">
    <source>
        <dbReference type="PROSITE-ProRule" id="PRU00339"/>
    </source>
</evidence>
<evidence type="ECO:0000256" key="1">
    <source>
        <dbReference type="ARBA" id="ARBA00004370"/>
    </source>
</evidence>
<keyword evidence="3 9" id="KW-0812">Transmembrane</keyword>
<evidence type="ECO:0000256" key="3">
    <source>
        <dbReference type="ARBA" id="ARBA00022692"/>
    </source>
</evidence>
<dbReference type="SUPFAM" id="SSF48452">
    <property type="entry name" value="TPR-like"/>
    <property type="match status" value="1"/>
</dbReference>
<dbReference type="eggNOG" id="ENOG502RY44">
    <property type="taxonomic scope" value="Eukaryota"/>
</dbReference>
<feature type="repeat" description="TPR" evidence="6">
    <location>
        <begin position="37"/>
        <end position="70"/>
    </location>
</feature>
<dbReference type="Gene3D" id="1.25.40.10">
    <property type="entry name" value="Tetratricopeptide repeat domain"/>
    <property type="match status" value="1"/>
</dbReference>
<keyword evidence="4 9" id="KW-1133">Transmembrane helix</keyword>
<evidence type="ECO:0000256" key="8">
    <source>
        <dbReference type="SAM" id="MobiDB-lite"/>
    </source>
</evidence>
<dbReference type="AlphaFoldDB" id="G3P1N5"/>
<dbReference type="InterPro" id="IPR019734">
    <property type="entry name" value="TPR_rpt"/>
</dbReference>
<reference evidence="10" key="2">
    <citation type="submission" date="2025-08" db="UniProtKB">
        <authorList>
            <consortium name="Ensembl"/>
        </authorList>
    </citation>
    <scope>IDENTIFICATION</scope>
</reference>
<proteinExistence type="inferred from homology"/>
<feature type="region of interest" description="Disordered" evidence="8">
    <location>
        <begin position="111"/>
        <end position="131"/>
    </location>
</feature>
<reference evidence="10" key="3">
    <citation type="submission" date="2025-09" db="UniProtKB">
        <authorList>
            <consortium name="Ensembl"/>
        </authorList>
    </citation>
    <scope>IDENTIFICATION</scope>
</reference>
<evidence type="ECO:0000256" key="2">
    <source>
        <dbReference type="ARBA" id="ARBA00006843"/>
    </source>
</evidence>
<organism evidence="10 11">
    <name type="scientific">Gasterosteus aculeatus aculeatus</name>
    <name type="common">three-spined stickleback</name>
    <dbReference type="NCBI Taxonomy" id="481459"/>
    <lineage>
        <taxon>Eukaryota</taxon>
        <taxon>Metazoa</taxon>
        <taxon>Chordata</taxon>
        <taxon>Craniata</taxon>
        <taxon>Vertebrata</taxon>
        <taxon>Euteleostomi</taxon>
        <taxon>Actinopterygii</taxon>
        <taxon>Neopterygii</taxon>
        <taxon>Teleostei</taxon>
        <taxon>Neoteleostei</taxon>
        <taxon>Acanthomorphata</taxon>
        <taxon>Eupercaria</taxon>
        <taxon>Perciformes</taxon>
        <taxon>Cottioidei</taxon>
        <taxon>Gasterosteales</taxon>
        <taxon>Gasterosteidae</taxon>
        <taxon>Gasterosteus</taxon>
    </lineage>
</organism>
<feature type="compositionally biased region" description="Basic and acidic residues" evidence="8">
    <location>
        <begin position="117"/>
        <end position="131"/>
    </location>
</feature>